<dbReference type="Proteomes" id="UP000324209">
    <property type="component" value="Chromosome"/>
</dbReference>
<evidence type="ECO:0000313" key="12">
    <source>
        <dbReference type="Proteomes" id="UP000324209"/>
    </source>
</evidence>
<dbReference type="KEGG" id="ock:EXM22_13750"/>
<name>A0A5C1QTC6_9SPIO</name>
<protein>
    <recommendedName>
        <fullName evidence="6">Mutator family transposase</fullName>
    </recommendedName>
</protein>
<comment type="function">
    <text evidence="1 6">Required for the transposition of the insertion element.</text>
</comment>
<dbReference type="EMBL" id="CP036150">
    <property type="protein sequence ID" value="QEN09929.1"/>
    <property type="molecule type" value="Genomic_DNA"/>
</dbReference>
<dbReference type="InterPro" id="IPR001207">
    <property type="entry name" value="Transposase_mutator"/>
</dbReference>
<organism evidence="8 12">
    <name type="scientific">Oceanispirochaeta crateris</name>
    <dbReference type="NCBI Taxonomy" id="2518645"/>
    <lineage>
        <taxon>Bacteria</taxon>
        <taxon>Pseudomonadati</taxon>
        <taxon>Spirochaetota</taxon>
        <taxon>Spirochaetia</taxon>
        <taxon>Spirochaetales</taxon>
        <taxon>Spirochaetaceae</taxon>
        <taxon>Oceanispirochaeta</taxon>
    </lineage>
</organism>
<dbReference type="EMBL" id="CP036150">
    <property type="protein sequence ID" value="QEN09826.1"/>
    <property type="molecule type" value="Genomic_DNA"/>
</dbReference>
<dbReference type="GO" id="GO:0003677">
    <property type="term" value="F:DNA binding"/>
    <property type="evidence" value="ECO:0007669"/>
    <property type="project" value="UniProtKB-UniRule"/>
</dbReference>
<evidence type="ECO:0000256" key="3">
    <source>
        <dbReference type="ARBA" id="ARBA00022578"/>
    </source>
</evidence>
<feature type="compositionally biased region" description="Basic residues" evidence="7">
    <location>
        <begin position="52"/>
        <end position="62"/>
    </location>
</feature>
<evidence type="ECO:0000313" key="9">
    <source>
        <dbReference type="EMBL" id="QEN09877.1"/>
    </source>
</evidence>
<keyword evidence="3 6" id="KW-0815">Transposition</keyword>
<dbReference type="Pfam" id="PF00872">
    <property type="entry name" value="Transposase_mut"/>
    <property type="match status" value="1"/>
</dbReference>
<dbReference type="GO" id="GO:0006313">
    <property type="term" value="P:DNA transposition"/>
    <property type="evidence" value="ECO:0007669"/>
    <property type="project" value="UniProtKB-UniRule"/>
</dbReference>
<keyword evidence="12" id="KW-1185">Reference proteome</keyword>
<dbReference type="EMBL" id="CP036150">
    <property type="protein sequence ID" value="QEN09877.1"/>
    <property type="molecule type" value="Genomic_DNA"/>
</dbReference>
<dbReference type="KEGG" id="ock:EXM22_01365"/>
<keyword evidence="6" id="KW-0814">Transposable element</keyword>
<dbReference type="AlphaFoldDB" id="A0A5C1QTC6"/>
<evidence type="ECO:0000256" key="4">
    <source>
        <dbReference type="ARBA" id="ARBA00023125"/>
    </source>
</evidence>
<proteinExistence type="inferred from homology"/>
<dbReference type="PROSITE" id="PS01007">
    <property type="entry name" value="TRANSPOSASE_MUTATOR"/>
    <property type="match status" value="1"/>
</dbReference>
<reference evidence="8 12" key="1">
    <citation type="submission" date="2019-02" db="EMBL/GenBank/DDBJ databases">
        <title>Complete Genome Sequence and Methylome Analysis of free living Spirochaetas.</title>
        <authorList>
            <person name="Fomenkov A."/>
            <person name="Dubinina G."/>
            <person name="Leshcheva N."/>
            <person name="Mikheeva N."/>
            <person name="Grabovich M."/>
            <person name="Vincze T."/>
            <person name="Roberts R.J."/>
        </authorList>
    </citation>
    <scope>NUCLEOTIDE SEQUENCE [LARGE SCALE GENOMIC DNA]</scope>
    <source>
        <strain evidence="8 12">K2</strain>
    </source>
</reference>
<dbReference type="RefSeq" id="WP_149487894.1">
    <property type="nucleotide sequence ID" value="NZ_CP036150.1"/>
</dbReference>
<evidence type="ECO:0000256" key="7">
    <source>
        <dbReference type="SAM" id="MobiDB-lite"/>
    </source>
</evidence>
<dbReference type="NCBIfam" id="NF033543">
    <property type="entry name" value="transpos_IS256"/>
    <property type="match status" value="1"/>
</dbReference>
<keyword evidence="4 6" id="KW-0238">DNA-binding</keyword>
<dbReference type="KEGG" id="ock:EXM22_14750"/>
<evidence type="ECO:0000256" key="1">
    <source>
        <dbReference type="ARBA" id="ARBA00002190"/>
    </source>
</evidence>
<gene>
    <name evidence="8" type="ORF">EXM22_01365</name>
    <name evidence="9" type="ORF">EXM22_06915</name>
    <name evidence="10" type="ORF">EXM22_13750</name>
    <name evidence="11" type="ORF">EXM22_14750</name>
</gene>
<keyword evidence="5 6" id="KW-0233">DNA recombination</keyword>
<dbReference type="OrthoDB" id="355828at2"/>
<dbReference type="PANTHER" id="PTHR33217">
    <property type="entry name" value="TRANSPOSASE FOR INSERTION SEQUENCE ELEMENT IS1081"/>
    <property type="match status" value="1"/>
</dbReference>
<evidence type="ECO:0000313" key="11">
    <source>
        <dbReference type="EMBL" id="QEN09938.1"/>
    </source>
</evidence>
<feature type="region of interest" description="Disordered" evidence="7">
    <location>
        <begin position="49"/>
        <end position="92"/>
    </location>
</feature>
<feature type="compositionally biased region" description="Basic and acidic residues" evidence="7">
    <location>
        <begin position="71"/>
        <end position="89"/>
    </location>
</feature>
<accession>A0A5C1QTC6</accession>
<evidence type="ECO:0000313" key="8">
    <source>
        <dbReference type="EMBL" id="QEN09826.1"/>
    </source>
</evidence>
<evidence type="ECO:0000313" key="10">
    <source>
        <dbReference type="EMBL" id="QEN09929.1"/>
    </source>
</evidence>
<sequence length="403" mass="46562">MDKDRLDELATELAKGVKTEADLADPLGQLMKLTIEKALNAEMDNHLGYEKHSRKGHNKKNSRNGYNSKKVKTDSGELEIETPRDRDSEFEPQMVKKGQRRLLGFDQKILTLYAKGQTTRDIAETLKDLYGVDVSHTLISQVTDSVLEEVEQWQNRPLDSLYPIIYLDCIVVKVHQDKRVIKKAVYLALGITTEGIKELLGLWISENEGAKFWLSVLTELQNRGVQDIFIACVDGLTGFPEAINTVYPKTKIQLCIVHMVRNSLKYVSYKDRKEAARDLKAIYSSITLDEAERELNNFAEKWDSQYGSISKMWKRHWENLIAIYDYPDEIRKIIYTTNAIESLNSVIRKAIKNRKIFPNDKSAFKIVYLAIQQASKKWTMPLRAWKPAMNRFQLEYGDRFTDE</sequence>
<dbReference type="EMBL" id="CP036150">
    <property type="protein sequence ID" value="QEN09938.1"/>
    <property type="molecule type" value="Genomic_DNA"/>
</dbReference>
<dbReference type="KEGG" id="ock:EXM22_06915"/>
<evidence type="ECO:0000256" key="2">
    <source>
        <dbReference type="ARBA" id="ARBA00010961"/>
    </source>
</evidence>
<comment type="similarity">
    <text evidence="2 6">Belongs to the transposase mutator family.</text>
</comment>
<dbReference type="PANTHER" id="PTHR33217:SF5">
    <property type="entry name" value="MUTATOR FAMILY TRANSPOSASE"/>
    <property type="match status" value="1"/>
</dbReference>
<evidence type="ECO:0000256" key="5">
    <source>
        <dbReference type="ARBA" id="ARBA00023172"/>
    </source>
</evidence>
<evidence type="ECO:0000256" key="6">
    <source>
        <dbReference type="RuleBase" id="RU365089"/>
    </source>
</evidence>
<dbReference type="GO" id="GO:0004803">
    <property type="term" value="F:transposase activity"/>
    <property type="evidence" value="ECO:0007669"/>
    <property type="project" value="UniProtKB-UniRule"/>
</dbReference>